<name>A0ABW5DUH7_9PROT</name>
<dbReference type="InterPro" id="IPR002347">
    <property type="entry name" value="SDR_fam"/>
</dbReference>
<reference evidence="4" key="1">
    <citation type="journal article" date="2019" name="Int. J. Syst. Evol. Microbiol.">
        <title>The Global Catalogue of Microorganisms (GCM) 10K type strain sequencing project: providing services to taxonomists for standard genome sequencing and annotation.</title>
        <authorList>
            <consortium name="The Broad Institute Genomics Platform"/>
            <consortium name="The Broad Institute Genome Sequencing Center for Infectious Disease"/>
            <person name="Wu L."/>
            <person name="Ma J."/>
        </authorList>
    </citation>
    <scope>NUCLEOTIDE SEQUENCE [LARGE SCALE GENOMIC DNA]</scope>
    <source>
        <strain evidence="4">CGMCC 1.19062</strain>
    </source>
</reference>
<evidence type="ECO:0000313" key="4">
    <source>
        <dbReference type="Proteomes" id="UP001597295"/>
    </source>
</evidence>
<comment type="caution">
    <text evidence="3">The sequence shown here is derived from an EMBL/GenBank/DDBJ whole genome shotgun (WGS) entry which is preliminary data.</text>
</comment>
<dbReference type="InterPro" id="IPR036291">
    <property type="entry name" value="NAD(P)-bd_dom_sf"/>
</dbReference>
<dbReference type="Pfam" id="PF13561">
    <property type="entry name" value="adh_short_C2"/>
    <property type="match status" value="1"/>
</dbReference>
<keyword evidence="4" id="KW-1185">Reference proteome</keyword>
<proteinExistence type="inferred from homology"/>
<dbReference type="EMBL" id="JBHUIP010000013">
    <property type="protein sequence ID" value="MFD2264500.1"/>
    <property type="molecule type" value="Genomic_DNA"/>
</dbReference>
<dbReference type="RefSeq" id="WP_379877588.1">
    <property type="nucleotide sequence ID" value="NZ_JBHUIP010000013.1"/>
</dbReference>
<gene>
    <name evidence="3" type="ORF">ACFSM5_16465</name>
</gene>
<evidence type="ECO:0000256" key="2">
    <source>
        <dbReference type="ARBA" id="ARBA00023002"/>
    </source>
</evidence>
<dbReference type="Proteomes" id="UP001597295">
    <property type="component" value="Unassembled WGS sequence"/>
</dbReference>
<dbReference type="Gene3D" id="3.40.50.720">
    <property type="entry name" value="NAD(P)-binding Rossmann-like Domain"/>
    <property type="match status" value="1"/>
</dbReference>
<accession>A0ABW5DUH7</accession>
<dbReference type="SUPFAM" id="SSF51735">
    <property type="entry name" value="NAD(P)-binding Rossmann-fold domains"/>
    <property type="match status" value="1"/>
</dbReference>
<dbReference type="PANTHER" id="PTHR43639:SF1">
    <property type="entry name" value="SHORT-CHAIN DEHYDROGENASE_REDUCTASE FAMILY PROTEIN"/>
    <property type="match status" value="1"/>
</dbReference>
<dbReference type="PANTHER" id="PTHR43639">
    <property type="entry name" value="OXIDOREDUCTASE, SHORT-CHAIN DEHYDROGENASE/REDUCTASE FAMILY (AFU_ORTHOLOGUE AFUA_5G02870)"/>
    <property type="match status" value="1"/>
</dbReference>
<dbReference type="PRINTS" id="PR00081">
    <property type="entry name" value="GDHRDH"/>
</dbReference>
<comment type="similarity">
    <text evidence="1">Belongs to the short-chain dehydrogenases/reductases (SDR) family.</text>
</comment>
<sequence>MQSDKWLLITGSAVRLGREIALAAAQADWGVILHYRGSSQEASETLQLLRDANRKAVAVQGDLQNPAGIDAFFSEALSLSNGRIGALVNSASRFEWDDLDSASLQTFQDHMNVNVYAPLLLCRLFARHLPNDLMGNIVNILDFKLSNPNPDHLSYTLSKYALAGLTQILARQLAPGIQVNAVAPGYMLPAPGQSDEEFQEKSKRTPLKRSAKLEDVVDAVSFLLNNQSITGQTLTIDCGLSFNSLHQDIGR</sequence>
<evidence type="ECO:0000313" key="3">
    <source>
        <dbReference type="EMBL" id="MFD2264500.1"/>
    </source>
</evidence>
<evidence type="ECO:0000256" key="1">
    <source>
        <dbReference type="ARBA" id="ARBA00006484"/>
    </source>
</evidence>
<keyword evidence="2" id="KW-0560">Oxidoreductase</keyword>
<organism evidence="3 4">
    <name type="scientific">Lacibacterium aquatile</name>
    <dbReference type="NCBI Taxonomy" id="1168082"/>
    <lineage>
        <taxon>Bacteria</taxon>
        <taxon>Pseudomonadati</taxon>
        <taxon>Pseudomonadota</taxon>
        <taxon>Alphaproteobacteria</taxon>
        <taxon>Rhodospirillales</taxon>
        <taxon>Rhodospirillaceae</taxon>
    </lineage>
</organism>
<protein>
    <submittedName>
        <fullName evidence="3">SDR family oxidoreductase</fullName>
    </submittedName>
</protein>
<dbReference type="PRINTS" id="PR00080">
    <property type="entry name" value="SDRFAMILY"/>
</dbReference>